<evidence type="ECO:0000256" key="2">
    <source>
        <dbReference type="ARBA" id="ARBA00010742"/>
    </source>
</evidence>
<reference evidence="6 7" key="1">
    <citation type="submission" date="2023-04" db="EMBL/GenBank/DDBJ databases">
        <title>Funneling lignin-derived compounds into biodiesel using alkali-halophilic Citricoccus sp. P2.</title>
        <authorList>
            <person name="Luo C.-B."/>
        </authorList>
    </citation>
    <scope>NUCLEOTIDE SEQUENCE [LARGE SCALE GENOMIC DNA]</scope>
    <source>
        <strain evidence="6 7">P2</strain>
    </source>
</reference>
<gene>
    <name evidence="6" type="ORF">P8192_12020</name>
</gene>
<proteinExistence type="inferred from homology"/>
<comment type="subcellular location">
    <subcellularLocation>
        <location evidence="1">Periplasm</location>
    </subcellularLocation>
</comment>
<evidence type="ECO:0000259" key="5">
    <source>
        <dbReference type="SMART" id="SM00062"/>
    </source>
</evidence>
<sequence length="340" mass="35151">MSFISTHSRGARATLAALAATGLLALTACGSGSPSGAEGDDAASGGGGADSGELTQVTVGVLPIAPSIGVKYGIEQGIFEEHGLDVEISTSNAGAAMLPAVTSGQLDFGVGNPLSVLTAVDQGLDMRIVAGYSNSLGEGDDIAGVVTLADSDIESYADLEGKTTSVNALRTLGDLTIMADAEEEGADPTSLNFSEMPFPDMQAQLEAGNTDAIWVPEPFLSNALAEETNRLVGYSFQDAIPGMPTMVTFTSGSFAEENPEVAEAFAAAMQESLAGVEADQEGARELLPDFIEISPEAAQNLRMERLDGEIPKDEISQISELAVRYEFIGAAPADDDLYID</sequence>
<dbReference type="Pfam" id="PF09084">
    <property type="entry name" value="NMT1"/>
    <property type="match status" value="1"/>
</dbReference>
<feature type="chain" id="PRO_5045662393" evidence="4">
    <location>
        <begin position="20"/>
        <end position="340"/>
    </location>
</feature>
<keyword evidence="7" id="KW-1185">Reference proteome</keyword>
<evidence type="ECO:0000256" key="4">
    <source>
        <dbReference type="SAM" id="SignalP"/>
    </source>
</evidence>
<feature type="signal peptide" evidence="4">
    <location>
        <begin position="1"/>
        <end position="19"/>
    </location>
</feature>
<dbReference type="EMBL" id="CP121252">
    <property type="protein sequence ID" value="WFP16109.1"/>
    <property type="molecule type" value="Genomic_DNA"/>
</dbReference>
<keyword evidence="3 4" id="KW-0732">Signal</keyword>
<dbReference type="RefSeq" id="WP_278157271.1">
    <property type="nucleotide sequence ID" value="NZ_CP121252.1"/>
</dbReference>
<evidence type="ECO:0000313" key="6">
    <source>
        <dbReference type="EMBL" id="WFP16109.1"/>
    </source>
</evidence>
<feature type="domain" description="Solute-binding protein family 3/N-terminal" evidence="5">
    <location>
        <begin position="56"/>
        <end position="289"/>
    </location>
</feature>
<dbReference type="InterPro" id="IPR015168">
    <property type="entry name" value="SsuA/THI5"/>
</dbReference>
<name>A0ABY8H5I4_9MICC</name>
<dbReference type="InterPro" id="IPR001638">
    <property type="entry name" value="Solute-binding_3/MltF_N"/>
</dbReference>
<evidence type="ECO:0000313" key="7">
    <source>
        <dbReference type="Proteomes" id="UP001219037"/>
    </source>
</evidence>
<dbReference type="Proteomes" id="UP001219037">
    <property type="component" value="Chromosome"/>
</dbReference>
<comment type="similarity">
    <text evidence="2">Belongs to the bacterial solute-binding protein SsuA/TauA family.</text>
</comment>
<dbReference type="Gene3D" id="3.40.190.10">
    <property type="entry name" value="Periplasmic binding protein-like II"/>
    <property type="match status" value="2"/>
</dbReference>
<dbReference type="SMART" id="SM00062">
    <property type="entry name" value="PBPb"/>
    <property type="match status" value="1"/>
</dbReference>
<dbReference type="PANTHER" id="PTHR30024">
    <property type="entry name" value="ALIPHATIC SULFONATES-BINDING PROTEIN-RELATED"/>
    <property type="match status" value="1"/>
</dbReference>
<organism evidence="6 7">
    <name type="scientific">Citricoccus muralis</name>
    <dbReference type="NCBI Taxonomy" id="169134"/>
    <lineage>
        <taxon>Bacteria</taxon>
        <taxon>Bacillati</taxon>
        <taxon>Actinomycetota</taxon>
        <taxon>Actinomycetes</taxon>
        <taxon>Micrococcales</taxon>
        <taxon>Micrococcaceae</taxon>
        <taxon>Citricoccus</taxon>
    </lineage>
</organism>
<dbReference type="SUPFAM" id="SSF53850">
    <property type="entry name" value="Periplasmic binding protein-like II"/>
    <property type="match status" value="1"/>
</dbReference>
<accession>A0ABY8H5I4</accession>
<dbReference type="PANTHER" id="PTHR30024:SF47">
    <property type="entry name" value="TAURINE-BINDING PERIPLASMIC PROTEIN"/>
    <property type="match status" value="1"/>
</dbReference>
<evidence type="ECO:0000256" key="3">
    <source>
        <dbReference type="ARBA" id="ARBA00022729"/>
    </source>
</evidence>
<protein>
    <submittedName>
        <fullName evidence="6">ABC transporter substrate-binding protein</fullName>
    </submittedName>
</protein>
<evidence type="ECO:0000256" key="1">
    <source>
        <dbReference type="ARBA" id="ARBA00004418"/>
    </source>
</evidence>